<dbReference type="EMBL" id="JBJQND010000005">
    <property type="protein sequence ID" value="KAL3876379.1"/>
    <property type="molecule type" value="Genomic_DNA"/>
</dbReference>
<feature type="compositionally biased region" description="Polar residues" evidence="1">
    <location>
        <begin position="398"/>
        <end position="415"/>
    </location>
</feature>
<feature type="compositionally biased region" description="Acidic residues" evidence="1">
    <location>
        <begin position="622"/>
        <end position="631"/>
    </location>
</feature>
<organism evidence="4 5">
    <name type="scientific">Sinanodonta woodiana</name>
    <name type="common">Chinese pond mussel</name>
    <name type="synonym">Anodonta woodiana</name>
    <dbReference type="NCBI Taxonomy" id="1069815"/>
    <lineage>
        <taxon>Eukaryota</taxon>
        <taxon>Metazoa</taxon>
        <taxon>Spiralia</taxon>
        <taxon>Lophotrochozoa</taxon>
        <taxon>Mollusca</taxon>
        <taxon>Bivalvia</taxon>
        <taxon>Autobranchia</taxon>
        <taxon>Heteroconchia</taxon>
        <taxon>Palaeoheterodonta</taxon>
        <taxon>Unionida</taxon>
        <taxon>Unionoidea</taxon>
        <taxon>Unionidae</taxon>
        <taxon>Unioninae</taxon>
        <taxon>Sinanodonta</taxon>
    </lineage>
</organism>
<dbReference type="AlphaFoldDB" id="A0ABD3WQX3"/>
<feature type="region of interest" description="Disordered" evidence="1">
    <location>
        <begin position="256"/>
        <end position="288"/>
    </location>
</feature>
<feature type="region of interest" description="Disordered" evidence="1">
    <location>
        <begin position="314"/>
        <end position="345"/>
    </location>
</feature>
<feature type="region of interest" description="Disordered" evidence="1">
    <location>
        <begin position="131"/>
        <end position="179"/>
    </location>
</feature>
<dbReference type="InterPro" id="IPR024822">
    <property type="entry name" value="Coilin"/>
</dbReference>
<evidence type="ECO:0008006" key="6">
    <source>
        <dbReference type="Google" id="ProtNLM"/>
    </source>
</evidence>
<evidence type="ECO:0000259" key="2">
    <source>
        <dbReference type="Pfam" id="PF15862"/>
    </source>
</evidence>
<dbReference type="PANTHER" id="PTHR15197:SF0">
    <property type="entry name" value="COILIN"/>
    <property type="match status" value="1"/>
</dbReference>
<comment type="caution">
    <text evidence="4">The sequence shown here is derived from an EMBL/GenBank/DDBJ whole genome shotgun (WGS) entry which is preliminary data.</text>
</comment>
<feature type="compositionally biased region" description="Polar residues" evidence="1">
    <location>
        <begin position="601"/>
        <end position="618"/>
    </location>
</feature>
<dbReference type="Proteomes" id="UP001634394">
    <property type="component" value="Unassembled WGS sequence"/>
</dbReference>
<protein>
    <recommendedName>
        <fullName evidence="6">Coilin</fullName>
    </recommendedName>
</protein>
<feature type="domain" description="Coilin N-terminal" evidence="2">
    <location>
        <begin position="9"/>
        <end position="176"/>
    </location>
</feature>
<accession>A0ABD3WQX3</accession>
<feature type="compositionally biased region" description="Basic and acidic residues" evidence="1">
    <location>
        <begin position="161"/>
        <end position="171"/>
    </location>
</feature>
<evidence type="ECO:0000256" key="1">
    <source>
        <dbReference type="SAM" id="MobiDB-lite"/>
    </source>
</evidence>
<dbReference type="InterPro" id="IPR056398">
    <property type="entry name" value="Tudor_Coilin"/>
</dbReference>
<dbReference type="InterPro" id="IPR031722">
    <property type="entry name" value="Coilin_N"/>
</dbReference>
<keyword evidence="5" id="KW-1185">Reference proteome</keyword>
<evidence type="ECO:0000259" key="3">
    <source>
        <dbReference type="Pfam" id="PF23086"/>
    </source>
</evidence>
<feature type="region of interest" description="Disordered" evidence="1">
    <location>
        <begin position="207"/>
        <end position="234"/>
    </location>
</feature>
<feature type="region of interest" description="Disordered" evidence="1">
    <location>
        <begin position="387"/>
        <end position="437"/>
    </location>
</feature>
<feature type="region of interest" description="Disordered" evidence="1">
    <location>
        <begin position="538"/>
        <end position="558"/>
    </location>
</feature>
<sequence>MAAAMCEHVRIKLQFLNVSREPCWMFVHFKEMICIGDVMMKIKEQYLEDKSNLNLYLDGCILPKKESSLILRDNDCVCVRVEENSQENAPKKMKKKKDLKVEQEGKSSFSMLEKDQVSSIICLPHSETEVPLEAAEPSDTLSGNIHAENHRTLKKKKRKMNKDMDDHQEQKKQKKEKYGSFMTPVTSIFSNETIPYSDAVIEPAVDKSVSQSVGKNQDEESDDNQRKKISKTKTTSPITTAIIEKDQDTLEMDGVQQLAVSGKRKRKRHRIRKRRKRENGSGNNNEEHLQNAKNKMLSEQGFVIHDKGNLSEASSSFISNSGSKKHFRFESSGDEEEQQQSNVDGSILITSTVESQMKMTDVSHLPDEENANFVEDDTYIINNEQTEKAQKKKKHSRQNNSQQNPKYNNRDQGGNNFPEIVTNWTNNKNNKSVSELSDSAVSDGNQIQDDTFNTETSALYVSVLPNGVPVFSRQRRTAVSTVSQNKTAVSTVSQNKTAVSTVSQNKTAVSTVSQNKSPQINILGKEASLNGCSQARFGDQRTSQDVTPQRKRWGDGMGQKNWGCGSYQEGVWHLSKQEQLSTQAHNSSVVLVNDVTEHTQAQTSSINPWKNAGCSTANLDADNSEGEESADGDERNLIAIPLGLDVSNCPLLHGPPRVGDRIAYKILEMSSNYTPEISSYKHAEVMNYDPTTGMVTLHNLDQGQEERPLGKFDLILNEDDSDGGITNILGDEVEVQISWSSVIEPRLLKN</sequence>
<feature type="domain" description="Coilin tudor" evidence="3">
    <location>
        <begin position="645"/>
        <end position="749"/>
    </location>
</feature>
<gene>
    <name evidence="4" type="ORF">ACJMK2_034231</name>
</gene>
<feature type="compositionally biased region" description="Polar residues" evidence="1">
    <location>
        <begin position="422"/>
        <end position="437"/>
    </location>
</feature>
<name>A0ABD3WQX3_SINWO</name>
<dbReference type="PANTHER" id="PTHR15197">
    <property type="entry name" value="COILIN P80"/>
    <property type="match status" value="1"/>
</dbReference>
<dbReference type="Pfam" id="PF15862">
    <property type="entry name" value="Coilin_N"/>
    <property type="match status" value="1"/>
</dbReference>
<reference evidence="4 5" key="1">
    <citation type="submission" date="2024-11" db="EMBL/GenBank/DDBJ databases">
        <title>Chromosome-level genome assembly of the freshwater bivalve Anodonta woodiana.</title>
        <authorList>
            <person name="Chen X."/>
        </authorList>
    </citation>
    <scope>NUCLEOTIDE SEQUENCE [LARGE SCALE GENOMIC DNA]</scope>
    <source>
        <strain evidence="4">MN2024</strain>
        <tissue evidence="4">Gills</tissue>
    </source>
</reference>
<dbReference type="Pfam" id="PF23086">
    <property type="entry name" value="Tudor_Coilin"/>
    <property type="match status" value="1"/>
</dbReference>
<proteinExistence type="predicted"/>
<feature type="region of interest" description="Disordered" evidence="1">
    <location>
        <begin position="601"/>
        <end position="632"/>
    </location>
</feature>
<evidence type="ECO:0000313" key="5">
    <source>
        <dbReference type="Proteomes" id="UP001634394"/>
    </source>
</evidence>
<evidence type="ECO:0000313" key="4">
    <source>
        <dbReference type="EMBL" id="KAL3876379.1"/>
    </source>
</evidence>
<feature type="compositionally biased region" description="Basic residues" evidence="1">
    <location>
        <begin position="262"/>
        <end position="277"/>
    </location>
</feature>